<gene>
    <name evidence="1" type="ORF">GOBAR_AA25874</name>
</gene>
<reference evidence="1 2" key="1">
    <citation type="submission" date="2015-01" db="EMBL/GenBank/DDBJ databases">
        <title>Genome of allotetraploid Gossypium barbadense reveals genomic plasticity and fiber elongation in cotton evolution.</title>
        <authorList>
            <person name="Chen X."/>
            <person name="Liu X."/>
            <person name="Zhao B."/>
            <person name="Zheng H."/>
            <person name="Hu Y."/>
            <person name="Lu G."/>
            <person name="Yang C."/>
            <person name="Chen J."/>
            <person name="Shan C."/>
            <person name="Zhang L."/>
            <person name="Zhou Y."/>
            <person name="Wang L."/>
            <person name="Guo W."/>
            <person name="Bai Y."/>
            <person name="Ruan J."/>
            <person name="Shangguan X."/>
            <person name="Mao Y."/>
            <person name="Jiang J."/>
            <person name="Zhu Y."/>
            <person name="Lei J."/>
            <person name="Kang H."/>
            <person name="Chen S."/>
            <person name="He X."/>
            <person name="Wang R."/>
            <person name="Wang Y."/>
            <person name="Chen J."/>
            <person name="Wang L."/>
            <person name="Yu S."/>
            <person name="Wang B."/>
            <person name="Wei J."/>
            <person name="Song S."/>
            <person name="Lu X."/>
            <person name="Gao Z."/>
            <person name="Gu W."/>
            <person name="Deng X."/>
            <person name="Ma D."/>
            <person name="Wang S."/>
            <person name="Liang W."/>
            <person name="Fang L."/>
            <person name="Cai C."/>
            <person name="Zhu X."/>
            <person name="Zhou B."/>
            <person name="Zhang Y."/>
            <person name="Chen Z."/>
            <person name="Xu S."/>
            <person name="Zhu R."/>
            <person name="Wang S."/>
            <person name="Zhang T."/>
            <person name="Zhao G."/>
        </authorList>
    </citation>
    <scope>NUCLEOTIDE SEQUENCE [LARGE SCALE GENOMIC DNA]</scope>
    <source>
        <strain evidence="2">cv. Xinhai21</strain>
        <tissue evidence="1">Leaf</tissue>
    </source>
</reference>
<dbReference type="EMBL" id="KZ666440">
    <property type="protein sequence ID" value="PPR94782.1"/>
    <property type="molecule type" value="Genomic_DNA"/>
</dbReference>
<evidence type="ECO:0000313" key="2">
    <source>
        <dbReference type="Proteomes" id="UP000239757"/>
    </source>
</evidence>
<sequence>MALEVCESKGYQRCDCTELQLTMVFKGSLRKLSHIKKTSSLARRFDTTPLRIGQPDNPEIPISSRLQDIGGHDLASQPIIDSFQVNLFDSIGT</sequence>
<accession>A0A2P5WUL1</accession>
<dbReference type="AlphaFoldDB" id="A0A2P5WUL1"/>
<protein>
    <submittedName>
        <fullName evidence="1">Uncharacterized protein</fullName>
    </submittedName>
</protein>
<dbReference type="Proteomes" id="UP000239757">
    <property type="component" value="Unassembled WGS sequence"/>
</dbReference>
<proteinExistence type="predicted"/>
<organism evidence="1 2">
    <name type="scientific">Gossypium barbadense</name>
    <name type="common">Sea Island cotton</name>
    <name type="synonym">Hibiscus barbadensis</name>
    <dbReference type="NCBI Taxonomy" id="3634"/>
    <lineage>
        <taxon>Eukaryota</taxon>
        <taxon>Viridiplantae</taxon>
        <taxon>Streptophyta</taxon>
        <taxon>Embryophyta</taxon>
        <taxon>Tracheophyta</taxon>
        <taxon>Spermatophyta</taxon>
        <taxon>Magnoliopsida</taxon>
        <taxon>eudicotyledons</taxon>
        <taxon>Gunneridae</taxon>
        <taxon>Pentapetalae</taxon>
        <taxon>rosids</taxon>
        <taxon>malvids</taxon>
        <taxon>Malvales</taxon>
        <taxon>Malvaceae</taxon>
        <taxon>Malvoideae</taxon>
        <taxon>Gossypium</taxon>
    </lineage>
</organism>
<evidence type="ECO:0000313" key="1">
    <source>
        <dbReference type="EMBL" id="PPR94782.1"/>
    </source>
</evidence>
<name>A0A2P5WUL1_GOSBA</name>